<feature type="transmembrane region" description="Helical" evidence="4">
    <location>
        <begin position="497"/>
        <end position="523"/>
    </location>
</feature>
<keyword evidence="4" id="KW-1133">Transmembrane helix</keyword>
<dbReference type="Proteomes" id="UP000799772">
    <property type="component" value="Unassembled WGS sequence"/>
</dbReference>
<reference evidence="5" key="1">
    <citation type="journal article" date="2020" name="Stud. Mycol.">
        <title>101 Dothideomycetes genomes: a test case for predicting lifestyles and emergence of pathogens.</title>
        <authorList>
            <person name="Haridas S."/>
            <person name="Albert R."/>
            <person name="Binder M."/>
            <person name="Bloem J."/>
            <person name="Labutti K."/>
            <person name="Salamov A."/>
            <person name="Andreopoulos B."/>
            <person name="Baker S."/>
            <person name="Barry K."/>
            <person name="Bills G."/>
            <person name="Bluhm B."/>
            <person name="Cannon C."/>
            <person name="Castanera R."/>
            <person name="Culley D."/>
            <person name="Daum C."/>
            <person name="Ezra D."/>
            <person name="Gonzalez J."/>
            <person name="Henrissat B."/>
            <person name="Kuo A."/>
            <person name="Liang C."/>
            <person name="Lipzen A."/>
            <person name="Lutzoni F."/>
            <person name="Magnuson J."/>
            <person name="Mondo S."/>
            <person name="Nolan M."/>
            <person name="Ohm R."/>
            <person name="Pangilinan J."/>
            <person name="Park H.-J."/>
            <person name="Ramirez L."/>
            <person name="Alfaro M."/>
            <person name="Sun H."/>
            <person name="Tritt A."/>
            <person name="Yoshinaga Y."/>
            <person name="Zwiers L.-H."/>
            <person name="Turgeon B."/>
            <person name="Goodwin S."/>
            <person name="Spatafora J."/>
            <person name="Crous P."/>
            <person name="Grigoriev I."/>
        </authorList>
    </citation>
    <scope>NUCLEOTIDE SEQUENCE</scope>
    <source>
        <strain evidence="5">CBS 133067</strain>
    </source>
</reference>
<feature type="compositionally biased region" description="Low complexity" evidence="3">
    <location>
        <begin position="587"/>
        <end position="597"/>
    </location>
</feature>
<keyword evidence="4" id="KW-0812">Transmembrane</keyword>
<evidence type="ECO:0000256" key="3">
    <source>
        <dbReference type="SAM" id="MobiDB-lite"/>
    </source>
</evidence>
<evidence type="ECO:0000313" key="5">
    <source>
        <dbReference type="EMBL" id="KAF2101569.1"/>
    </source>
</evidence>
<dbReference type="Gene3D" id="2.120.10.80">
    <property type="entry name" value="Kelch-type beta propeller"/>
    <property type="match status" value="2"/>
</dbReference>
<protein>
    <recommendedName>
        <fullName evidence="7">Kelch repeat protein</fullName>
    </recommendedName>
</protein>
<feature type="non-terminal residue" evidence="5">
    <location>
        <position position="1"/>
    </location>
</feature>
<dbReference type="Pfam" id="PF24681">
    <property type="entry name" value="Kelch_KLHDC2_KLHL20_DRC7"/>
    <property type="match status" value="1"/>
</dbReference>
<gene>
    <name evidence="5" type="ORF">NA57DRAFT_10793</name>
</gene>
<evidence type="ECO:0000256" key="2">
    <source>
        <dbReference type="ARBA" id="ARBA00022737"/>
    </source>
</evidence>
<feature type="compositionally biased region" description="Polar residues" evidence="3">
    <location>
        <begin position="598"/>
        <end position="610"/>
    </location>
</feature>
<proteinExistence type="predicted"/>
<feature type="compositionally biased region" description="Low complexity" evidence="3">
    <location>
        <begin position="571"/>
        <end position="580"/>
    </location>
</feature>
<organism evidence="5 6">
    <name type="scientific">Rhizodiscina lignyota</name>
    <dbReference type="NCBI Taxonomy" id="1504668"/>
    <lineage>
        <taxon>Eukaryota</taxon>
        <taxon>Fungi</taxon>
        <taxon>Dikarya</taxon>
        <taxon>Ascomycota</taxon>
        <taxon>Pezizomycotina</taxon>
        <taxon>Dothideomycetes</taxon>
        <taxon>Pleosporomycetidae</taxon>
        <taxon>Aulographales</taxon>
        <taxon>Rhizodiscinaceae</taxon>
        <taxon>Rhizodiscina</taxon>
    </lineage>
</organism>
<dbReference type="SUPFAM" id="SSF117281">
    <property type="entry name" value="Kelch motif"/>
    <property type="match status" value="1"/>
</dbReference>
<evidence type="ECO:0000313" key="6">
    <source>
        <dbReference type="Proteomes" id="UP000799772"/>
    </source>
</evidence>
<evidence type="ECO:0008006" key="7">
    <source>
        <dbReference type="Google" id="ProtNLM"/>
    </source>
</evidence>
<dbReference type="InterPro" id="IPR015915">
    <property type="entry name" value="Kelch-typ_b-propeller"/>
</dbReference>
<feature type="non-terminal residue" evidence="5">
    <location>
        <position position="637"/>
    </location>
</feature>
<dbReference type="EMBL" id="ML978123">
    <property type="protein sequence ID" value="KAF2101569.1"/>
    <property type="molecule type" value="Genomic_DNA"/>
</dbReference>
<keyword evidence="1" id="KW-0880">Kelch repeat</keyword>
<evidence type="ECO:0000256" key="1">
    <source>
        <dbReference type="ARBA" id="ARBA00022441"/>
    </source>
</evidence>
<feature type="region of interest" description="Disordered" evidence="3">
    <location>
        <begin position="545"/>
        <end position="610"/>
    </location>
</feature>
<evidence type="ECO:0000256" key="4">
    <source>
        <dbReference type="SAM" id="Phobius"/>
    </source>
</evidence>
<keyword evidence="6" id="KW-1185">Reference proteome</keyword>
<accession>A0A9P4ILE3</accession>
<name>A0A9P4ILE3_9PEZI</name>
<dbReference type="PANTHER" id="PTHR46093:SF18">
    <property type="entry name" value="FIBRONECTIN TYPE-III DOMAIN-CONTAINING PROTEIN"/>
    <property type="match status" value="1"/>
</dbReference>
<dbReference type="PANTHER" id="PTHR46093">
    <property type="entry name" value="ACYL-COA-BINDING DOMAIN-CONTAINING PROTEIN 5"/>
    <property type="match status" value="1"/>
</dbReference>
<dbReference type="OrthoDB" id="10251809at2759"/>
<comment type="caution">
    <text evidence="5">The sequence shown here is derived from an EMBL/GenBank/DDBJ whole genome shotgun (WGS) entry which is preliminary data.</text>
</comment>
<keyword evidence="4" id="KW-0472">Membrane</keyword>
<sequence>TRRDNSPTDVCKRWSHQSALVNGTLYIYGGRAIQSGDQTDNEWNNDFLTLDLTKTWQIGSPSFNGMPQPSGPPAVANGYLWNSYDSLFLYGGEFSDSPVESPVPFALWEYDIGSSSWKEHNNPQTSAGTNSEDANQPVQRVAEGAGVNVPGLGRGWYFGGHEDFLTTAGWSITVAREYVRSLLEYTFPGSTNSGVSDLSGGKTAGSDGVWRNVTNGGLQETGGFTERADGILLYIPGFGKQGILLALAGGTNTTFTQMNVIDVFDIDSSKWYKQATSGPTPGIRVNPCAAVAAAPDGSSYNVYMFAGQNLQPYKSQTEYQDMWILTVPSFTWINVSMDNQAVPYGRSGHTCNIWDGQMVVVGGYIGNDIPCESPGVYVFNMSSLQWGTQFTALSSSDSGSSDSGSSNSNSGKPAGLEGSYGYVVPEAVISVIGGNSLGAATVTAPVQSATDGPLATGKPITYTITGPSGAIVTETGSANPGSVSSSNNNGGSGGPNIGAIVAGVVAGILAIVAGYLAFCAWVYRKQLQLYKHHVAMAQQAAADPSRAEKAGFFVPPTPSKNSSDRRSAERSAQSAIHSHSGSGGSSGSNSNPAQAGATHSSNSDAGSSTENLLAGLEPTFVGVLLNPKRSLRIVNRD</sequence>
<keyword evidence="2" id="KW-0677">Repeat</keyword>
<dbReference type="AlphaFoldDB" id="A0A9P4ILE3"/>